<reference evidence="2 3" key="1">
    <citation type="submission" date="2007-06" db="EMBL/GenBank/DDBJ databases">
        <authorList>
            <person name="Shimkets L."/>
            <person name="Ferriera S."/>
            <person name="Johnson J."/>
            <person name="Kravitz S."/>
            <person name="Beeson K."/>
            <person name="Sutton G."/>
            <person name="Rogers Y.-H."/>
            <person name="Friedman R."/>
            <person name="Frazier M."/>
            <person name="Venter J.C."/>
        </authorList>
    </citation>
    <scope>NUCLEOTIDE SEQUENCE [LARGE SCALE GENOMIC DNA]</scope>
    <source>
        <strain evidence="2 3">SIR-1</strain>
    </source>
</reference>
<dbReference type="eggNOG" id="COG1562">
    <property type="taxonomic scope" value="Bacteria"/>
</dbReference>
<sequence>MDDGQDEFDRLPDPPDGAPPGPWTKEAAYRYCERLATSHYENFPVASRFVPAPLRPHVWAIYAFARTADDFSDEPRFQGRRRECLDGWEQYLEAAYHRDVDHPIFLALRDTVRRHNIPIGPLKALLTAFRMDLTKHRYASFSELRHYCKHSANPVGQLVLFVHGHRQTELHRFSNEICTALQLANFLQDLSVDIPRGRCYLPQEDLIHFGVTWDQLQAGRHTTEFKELMRFEIERVRTMFLRGQPLIRKVSPGLSLELEATWRGGMKVLDLVEAQNFEVLSYRPTLDRRDVVSLAGRSLVSFGRRFFRGEV</sequence>
<accession>A6G141</accession>
<dbReference type="GO" id="GO:0051996">
    <property type="term" value="F:squalene synthase [NAD(P)H] activity"/>
    <property type="evidence" value="ECO:0007669"/>
    <property type="project" value="InterPro"/>
</dbReference>
<dbReference type="SFLD" id="SFLDG01018">
    <property type="entry name" value="Squalene/Phytoene_Synthase_Lik"/>
    <property type="match status" value="1"/>
</dbReference>
<dbReference type="InterPro" id="IPR002060">
    <property type="entry name" value="Squ/phyt_synthse"/>
</dbReference>
<dbReference type="SFLD" id="SFLDS00005">
    <property type="entry name" value="Isoprenoid_Synthase_Type_I"/>
    <property type="match status" value="1"/>
</dbReference>
<dbReference type="GO" id="GO:0004311">
    <property type="term" value="F:geranylgeranyl diphosphate synthase activity"/>
    <property type="evidence" value="ECO:0007669"/>
    <property type="project" value="InterPro"/>
</dbReference>
<dbReference type="PANTHER" id="PTHR31480">
    <property type="entry name" value="BIFUNCTIONAL LYCOPENE CYCLASE/PHYTOENE SYNTHASE"/>
    <property type="match status" value="1"/>
</dbReference>
<organism evidence="2 3">
    <name type="scientific">Plesiocystis pacifica SIR-1</name>
    <dbReference type="NCBI Taxonomy" id="391625"/>
    <lineage>
        <taxon>Bacteria</taxon>
        <taxon>Pseudomonadati</taxon>
        <taxon>Myxococcota</taxon>
        <taxon>Polyangia</taxon>
        <taxon>Nannocystales</taxon>
        <taxon>Nannocystaceae</taxon>
        <taxon>Plesiocystis</taxon>
    </lineage>
</organism>
<name>A6G141_9BACT</name>
<protein>
    <submittedName>
        <fullName evidence="2">Squalene/phytoene synthase</fullName>
    </submittedName>
</protein>
<dbReference type="InterPro" id="IPR017827">
    <property type="entry name" value="HSQ_synthase_HpnC"/>
</dbReference>
<dbReference type="InterPro" id="IPR008949">
    <property type="entry name" value="Isoprenoid_synthase_dom_sf"/>
</dbReference>
<keyword evidence="3" id="KW-1185">Reference proteome</keyword>
<dbReference type="Proteomes" id="UP000005801">
    <property type="component" value="Unassembled WGS sequence"/>
</dbReference>
<dbReference type="STRING" id="391625.PPSIR1_11190"/>
<dbReference type="InterPro" id="IPR044843">
    <property type="entry name" value="Trans_IPPS_bact-type"/>
</dbReference>
<dbReference type="NCBIfam" id="TIGR03464">
    <property type="entry name" value="HpnC"/>
    <property type="match status" value="1"/>
</dbReference>
<feature type="region of interest" description="Disordered" evidence="1">
    <location>
        <begin position="1"/>
        <end position="23"/>
    </location>
</feature>
<dbReference type="EMBL" id="ABCS01000011">
    <property type="protein sequence ID" value="EDM80336.1"/>
    <property type="molecule type" value="Genomic_DNA"/>
</dbReference>
<comment type="caution">
    <text evidence="2">The sequence shown here is derived from an EMBL/GenBank/DDBJ whole genome shotgun (WGS) entry which is preliminary data.</text>
</comment>
<evidence type="ECO:0000313" key="2">
    <source>
        <dbReference type="EMBL" id="EDM80336.1"/>
    </source>
</evidence>
<dbReference type="Pfam" id="PF00494">
    <property type="entry name" value="SQS_PSY"/>
    <property type="match status" value="1"/>
</dbReference>
<dbReference type="Gene3D" id="1.10.600.10">
    <property type="entry name" value="Farnesyl Diphosphate Synthase"/>
    <property type="match status" value="1"/>
</dbReference>
<dbReference type="GO" id="GO:0016114">
    <property type="term" value="P:terpenoid biosynthetic process"/>
    <property type="evidence" value="ECO:0007669"/>
    <property type="project" value="UniProtKB-ARBA"/>
</dbReference>
<dbReference type="SFLD" id="SFLDG01212">
    <property type="entry name" value="Phytoene_synthase_like"/>
    <property type="match status" value="1"/>
</dbReference>
<dbReference type="CDD" id="cd00683">
    <property type="entry name" value="Trans_IPPS_HH"/>
    <property type="match status" value="1"/>
</dbReference>
<dbReference type="InterPro" id="IPR033904">
    <property type="entry name" value="Trans_IPPS_HH"/>
</dbReference>
<proteinExistence type="predicted"/>
<evidence type="ECO:0000313" key="3">
    <source>
        <dbReference type="Proteomes" id="UP000005801"/>
    </source>
</evidence>
<dbReference type="AlphaFoldDB" id="A6G141"/>
<gene>
    <name evidence="2" type="ORF">PPSIR1_11190</name>
</gene>
<dbReference type="SUPFAM" id="SSF48576">
    <property type="entry name" value="Terpenoid synthases"/>
    <property type="match status" value="1"/>
</dbReference>
<evidence type="ECO:0000256" key="1">
    <source>
        <dbReference type="SAM" id="MobiDB-lite"/>
    </source>
</evidence>